<evidence type="ECO:0000256" key="7">
    <source>
        <dbReference type="ARBA" id="ARBA00022792"/>
    </source>
</evidence>
<dbReference type="OrthoDB" id="278338at2759"/>
<dbReference type="PANTHER" id="PTHR13462:SF10">
    <property type="entry name" value="CALCIUM UNIPORTER PROTEIN, MITOCHONDRIAL"/>
    <property type="match status" value="1"/>
</dbReference>
<keyword evidence="12 15" id="KW-0472">Membrane</keyword>
<evidence type="ECO:0000259" key="16">
    <source>
        <dbReference type="Pfam" id="PF04678"/>
    </source>
</evidence>
<dbReference type="InterPro" id="IPR039055">
    <property type="entry name" value="MCU_fam"/>
</dbReference>
<keyword evidence="5 15" id="KW-0107">Calcium channel</keyword>
<name>A0A8J4Y6V0_CHIOP</name>
<feature type="transmembrane region" description="Helical" evidence="15">
    <location>
        <begin position="113"/>
        <end position="131"/>
    </location>
</feature>
<evidence type="ECO:0000256" key="10">
    <source>
        <dbReference type="ARBA" id="ARBA00023065"/>
    </source>
</evidence>
<keyword evidence="4 15" id="KW-0109">Calcium transport</keyword>
<keyword evidence="9 15" id="KW-1133">Transmembrane helix</keyword>
<evidence type="ECO:0000256" key="14">
    <source>
        <dbReference type="ARBA" id="ARBA00036634"/>
    </source>
</evidence>
<dbReference type="AlphaFoldDB" id="A0A8J4Y6V0"/>
<reference evidence="17" key="1">
    <citation type="submission" date="2020-07" db="EMBL/GenBank/DDBJ databases">
        <title>The High-quality genome of the commercially important snow crab, Chionoecetes opilio.</title>
        <authorList>
            <person name="Jeong J.-H."/>
            <person name="Ryu S."/>
        </authorList>
    </citation>
    <scope>NUCLEOTIDE SEQUENCE</scope>
    <source>
        <strain evidence="17">MADBK_172401_WGS</strain>
        <tissue evidence="17">Digestive gland</tissue>
    </source>
</reference>
<proteinExistence type="inferred from homology"/>
<protein>
    <recommendedName>
        <fullName evidence="15">Calcium uniporter protein</fullName>
    </recommendedName>
</protein>
<keyword evidence="8 15" id="KW-0106">Calcium</keyword>
<dbReference type="GO" id="GO:0015292">
    <property type="term" value="F:uniporter activity"/>
    <property type="evidence" value="ECO:0007669"/>
    <property type="project" value="UniProtKB-UniRule"/>
</dbReference>
<gene>
    <name evidence="17" type="primary">mcu</name>
    <name evidence="17" type="ORF">GWK47_007937</name>
</gene>
<evidence type="ECO:0000256" key="3">
    <source>
        <dbReference type="ARBA" id="ARBA00022448"/>
    </source>
</evidence>
<feature type="domain" description="Calcium uniporter protein C-terminal" evidence="16">
    <location>
        <begin position="26"/>
        <end position="167"/>
    </location>
</feature>
<evidence type="ECO:0000256" key="9">
    <source>
        <dbReference type="ARBA" id="ARBA00022989"/>
    </source>
</evidence>
<dbReference type="Pfam" id="PF04678">
    <property type="entry name" value="MCU"/>
    <property type="match status" value="1"/>
</dbReference>
<evidence type="ECO:0000313" key="17">
    <source>
        <dbReference type="EMBL" id="KAG0717836.1"/>
    </source>
</evidence>
<evidence type="ECO:0000256" key="5">
    <source>
        <dbReference type="ARBA" id="ARBA00022673"/>
    </source>
</evidence>
<evidence type="ECO:0000256" key="1">
    <source>
        <dbReference type="ARBA" id="ARBA00004448"/>
    </source>
</evidence>
<comment type="caution">
    <text evidence="17">The sequence shown here is derived from an EMBL/GenBank/DDBJ whole genome shotgun (WGS) entry which is preliminary data.</text>
</comment>
<keyword evidence="6 15" id="KW-0812">Transmembrane</keyword>
<evidence type="ECO:0000256" key="8">
    <source>
        <dbReference type="ARBA" id="ARBA00022837"/>
    </source>
</evidence>
<dbReference type="InterPro" id="IPR006769">
    <property type="entry name" value="MCU_C"/>
</dbReference>
<keyword evidence="10 15" id="KW-0406">Ion transport</keyword>
<keyword evidence="11 15" id="KW-0496">Mitochondrion</keyword>
<comment type="function">
    <text evidence="15">Mitochondrial inner membrane calcium uniporter that mediates calcium uptake into mitochondria. Mitochondrial calcium homeostasis plays key roles in cellular physiology and regulates cell bioenergetics, cytoplasmic calcium signals and activation of cell death pathways.</text>
</comment>
<comment type="subcellular location">
    <subcellularLocation>
        <location evidence="1 15">Mitochondrion inner membrane</location>
        <topology evidence="1 15">Multi-pass membrane protein</topology>
    </subcellularLocation>
</comment>
<dbReference type="EMBL" id="JACEEZ010017026">
    <property type="protein sequence ID" value="KAG0717836.1"/>
    <property type="molecule type" value="Genomic_DNA"/>
</dbReference>
<evidence type="ECO:0000256" key="15">
    <source>
        <dbReference type="RuleBase" id="RU367035"/>
    </source>
</evidence>
<comment type="catalytic activity">
    <reaction evidence="14">
        <text>Ca(2+)(in) = Ca(2+)(out)</text>
        <dbReference type="Rhea" id="RHEA:29671"/>
        <dbReference type="ChEBI" id="CHEBI:29108"/>
    </reaction>
</comment>
<dbReference type="GO" id="GO:0005262">
    <property type="term" value="F:calcium channel activity"/>
    <property type="evidence" value="ECO:0007669"/>
    <property type="project" value="UniProtKB-UniRule"/>
</dbReference>
<organism evidence="17 18">
    <name type="scientific">Chionoecetes opilio</name>
    <name type="common">Atlantic snow crab</name>
    <name type="synonym">Cancer opilio</name>
    <dbReference type="NCBI Taxonomy" id="41210"/>
    <lineage>
        <taxon>Eukaryota</taxon>
        <taxon>Metazoa</taxon>
        <taxon>Ecdysozoa</taxon>
        <taxon>Arthropoda</taxon>
        <taxon>Crustacea</taxon>
        <taxon>Multicrustacea</taxon>
        <taxon>Malacostraca</taxon>
        <taxon>Eumalacostraca</taxon>
        <taxon>Eucarida</taxon>
        <taxon>Decapoda</taxon>
        <taxon>Pleocyemata</taxon>
        <taxon>Brachyura</taxon>
        <taxon>Eubrachyura</taxon>
        <taxon>Majoidea</taxon>
        <taxon>Majidae</taxon>
        <taxon>Chionoecetes</taxon>
    </lineage>
</organism>
<evidence type="ECO:0000256" key="6">
    <source>
        <dbReference type="ARBA" id="ARBA00022692"/>
    </source>
</evidence>
<keyword evidence="7 15" id="KW-0999">Mitochondrion inner membrane</keyword>
<evidence type="ECO:0000313" key="18">
    <source>
        <dbReference type="Proteomes" id="UP000770661"/>
    </source>
</evidence>
<keyword evidence="18" id="KW-1185">Reference proteome</keyword>
<comment type="similarity">
    <text evidence="2 15">Belongs to the MCU (TC 1.A.77) family.</text>
</comment>
<evidence type="ECO:0000256" key="13">
    <source>
        <dbReference type="ARBA" id="ARBA00023303"/>
    </source>
</evidence>
<dbReference type="GO" id="GO:1990246">
    <property type="term" value="C:uniplex complex"/>
    <property type="evidence" value="ECO:0007669"/>
    <property type="project" value="TreeGrafter"/>
</dbReference>
<dbReference type="GO" id="GO:0051560">
    <property type="term" value="P:mitochondrial calcium ion homeostasis"/>
    <property type="evidence" value="ECO:0007669"/>
    <property type="project" value="UniProtKB-UniRule"/>
</dbReference>
<dbReference type="Proteomes" id="UP000770661">
    <property type="component" value="Unassembled WGS sequence"/>
</dbReference>
<dbReference type="PANTHER" id="PTHR13462">
    <property type="entry name" value="CALCIUM UNIPORTER PROTEIN, MITOCHONDRIAL"/>
    <property type="match status" value="1"/>
</dbReference>
<evidence type="ECO:0000256" key="12">
    <source>
        <dbReference type="ARBA" id="ARBA00023136"/>
    </source>
</evidence>
<keyword evidence="3 15" id="KW-0813">Transport</keyword>
<evidence type="ECO:0000256" key="4">
    <source>
        <dbReference type="ARBA" id="ARBA00022568"/>
    </source>
</evidence>
<evidence type="ECO:0000256" key="11">
    <source>
        <dbReference type="ARBA" id="ARBA00023128"/>
    </source>
</evidence>
<evidence type="ECO:0000256" key="2">
    <source>
        <dbReference type="ARBA" id="ARBA00005653"/>
    </source>
</evidence>
<keyword evidence="13 15" id="KW-0407">Ion channel</keyword>
<sequence>MSDFDLIINDVRYRVEVPRGQKLTLEELSDMGDVRQLVNKLYMALNVDQHQIMKERDILAQIEDFEGTAGASRKAERRTSVLAWAGLGYMALQFGFLARLTWWEYSWDIMEPVTYFVTYGTAIGAYAYYVLTRQEFLLADVRDRQFLLSFHKKARRLGLNVDKYNMLKNRLAELHKDLDRLRDPLALNLPHSVLKEPRTAEVPLAKGLKVTLKNLLGLREDK</sequence>
<dbReference type="GO" id="GO:0036444">
    <property type="term" value="P:calcium import into the mitochondrion"/>
    <property type="evidence" value="ECO:0007669"/>
    <property type="project" value="UniProtKB-ARBA"/>
</dbReference>
<comment type="domain">
    <text evidence="15">The selectivity filter, in which calcium ions are arranged in single file, is composed of two acidic rings separated by one helical turn along the central axis of the channel pore.</text>
</comment>
<accession>A0A8J4Y6V0</accession>
<feature type="transmembrane region" description="Helical" evidence="15">
    <location>
        <begin position="81"/>
        <end position="101"/>
    </location>
</feature>